<protein>
    <submittedName>
        <fullName evidence="1">Uncharacterized protein</fullName>
    </submittedName>
</protein>
<reference evidence="1 2" key="1">
    <citation type="submission" date="2019-11" db="EMBL/GenBank/DDBJ databases">
        <authorList>
            <person name="Dong K."/>
        </authorList>
    </citation>
    <scope>NUCLEOTIDE SEQUENCE [LARGE SCALE GENOMIC DNA]</scope>
    <source>
        <strain evidence="1 2">JCM 17370</strain>
    </source>
</reference>
<evidence type="ECO:0000313" key="2">
    <source>
        <dbReference type="Proteomes" id="UP000442533"/>
    </source>
</evidence>
<comment type="caution">
    <text evidence="1">The sequence shown here is derived from an EMBL/GenBank/DDBJ whole genome shotgun (WGS) entry which is preliminary data.</text>
</comment>
<name>A0A844H0L7_9RHOB</name>
<evidence type="ECO:0000313" key="1">
    <source>
        <dbReference type="EMBL" id="MTH33565.1"/>
    </source>
</evidence>
<dbReference type="EMBL" id="WMIF01000003">
    <property type="protein sequence ID" value="MTH33565.1"/>
    <property type="molecule type" value="Genomic_DNA"/>
</dbReference>
<proteinExistence type="predicted"/>
<organism evidence="1 2">
    <name type="scientific">Paracoccus limosus</name>
    <dbReference type="NCBI Taxonomy" id="913252"/>
    <lineage>
        <taxon>Bacteria</taxon>
        <taxon>Pseudomonadati</taxon>
        <taxon>Pseudomonadota</taxon>
        <taxon>Alphaproteobacteria</taxon>
        <taxon>Rhodobacterales</taxon>
        <taxon>Paracoccaceae</taxon>
        <taxon>Paracoccus</taxon>
    </lineage>
</organism>
<dbReference type="AlphaFoldDB" id="A0A844H0L7"/>
<dbReference type="Proteomes" id="UP000442533">
    <property type="component" value="Unassembled WGS sequence"/>
</dbReference>
<accession>A0A844H0L7</accession>
<gene>
    <name evidence="1" type="ORF">GL279_03010</name>
</gene>
<keyword evidence="2" id="KW-1185">Reference proteome</keyword>
<sequence>MLFGFMYCQQLAFLSLSLPKCRPNLAKRFGSPPLLWRIGDEDEPSSLIRLSSLMRRTFSARSEHLLRPRSAAIEVVEMLQ</sequence>